<comment type="caution">
    <text evidence="1">The sequence shown here is derived from an EMBL/GenBank/DDBJ whole genome shotgun (WGS) entry which is preliminary data.</text>
</comment>
<name>A0ABR2QSZ9_9ROSI</name>
<reference evidence="1 2" key="1">
    <citation type="journal article" date="2024" name="G3 (Bethesda)">
        <title>Genome assembly of Hibiscus sabdariffa L. provides insights into metabolisms of medicinal natural products.</title>
        <authorList>
            <person name="Kim T."/>
        </authorList>
    </citation>
    <scope>NUCLEOTIDE SEQUENCE [LARGE SCALE GENOMIC DNA]</scope>
    <source>
        <strain evidence="1">TK-2024</strain>
        <tissue evidence="1">Old leaves</tissue>
    </source>
</reference>
<dbReference type="Proteomes" id="UP001396334">
    <property type="component" value="Unassembled WGS sequence"/>
</dbReference>
<evidence type="ECO:0000313" key="2">
    <source>
        <dbReference type="Proteomes" id="UP001396334"/>
    </source>
</evidence>
<keyword evidence="2" id="KW-1185">Reference proteome</keyword>
<evidence type="ECO:0000313" key="1">
    <source>
        <dbReference type="EMBL" id="KAK9003665.1"/>
    </source>
</evidence>
<sequence length="97" mass="10825">MGCERKIEEAEILGYGSIIDAFKFLENRGGSGGEVFVRRVIEEQNNWVGPRWADVVALSAKNVLRSKVDVENITVVESEQVNDEAENIIGCNKDLEQ</sequence>
<protein>
    <submittedName>
        <fullName evidence="1">Uncharacterized protein</fullName>
    </submittedName>
</protein>
<accession>A0ABR2QSZ9</accession>
<organism evidence="1 2">
    <name type="scientific">Hibiscus sabdariffa</name>
    <name type="common">roselle</name>
    <dbReference type="NCBI Taxonomy" id="183260"/>
    <lineage>
        <taxon>Eukaryota</taxon>
        <taxon>Viridiplantae</taxon>
        <taxon>Streptophyta</taxon>
        <taxon>Embryophyta</taxon>
        <taxon>Tracheophyta</taxon>
        <taxon>Spermatophyta</taxon>
        <taxon>Magnoliopsida</taxon>
        <taxon>eudicotyledons</taxon>
        <taxon>Gunneridae</taxon>
        <taxon>Pentapetalae</taxon>
        <taxon>rosids</taxon>
        <taxon>malvids</taxon>
        <taxon>Malvales</taxon>
        <taxon>Malvaceae</taxon>
        <taxon>Malvoideae</taxon>
        <taxon>Hibiscus</taxon>
    </lineage>
</organism>
<gene>
    <name evidence="1" type="ORF">V6N11_084299</name>
</gene>
<dbReference type="EMBL" id="JBBPBN010000033">
    <property type="protein sequence ID" value="KAK9003665.1"/>
    <property type="molecule type" value="Genomic_DNA"/>
</dbReference>
<proteinExistence type="predicted"/>